<keyword evidence="2" id="KW-1185">Reference proteome</keyword>
<evidence type="ECO:0000313" key="2">
    <source>
        <dbReference type="Proteomes" id="UP000440224"/>
    </source>
</evidence>
<protein>
    <submittedName>
        <fullName evidence="1">Uncharacterized protein</fullName>
    </submittedName>
</protein>
<gene>
    <name evidence="1" type="ORF">GF068_33150</name>
</gene>
<dbReference type="EMBL" id="WJIE01000013">
    <property type="protein sequence ID" value="MRG96735.1"/>
    <property type="molecule type" value="Genomic_DNA"/>
</dbReference>
<sequence length="172" mass="20143">MRPYERREREVLFLDEEFLHPGRELLALRGAAGRPEDAQHARIVEAEVHLLVRRFERHHQEAPKVSPHLHELVVAREEHAPAIAEALGEQPVEQRRVLAERAHEVRRDVLERLALEAVVERLVRLDVLADHLEDMPVTRAVDDRIQRHLRRLRAQELARLSRGRHARRLLLG</sequence>
<accession>A0A6N7Q296</accession>
<comment type="caution">
    <text evidence="1">The sequence shown here is derived from an EMBL/GenBank/DDBJ whole genome shotgun (WGS) entry which is preliminary data.</text>
</comment>
<dbReference type="AlphaFoldDB" id="A0A6N7Q296"/>
<reference evidence="1 2" key="1">
    <citation type="submission" date="2019-10" db="EMBL/GenBank/DDBJ databases">
        <title>A soil myxobacterium in the family Polyangiaceae.</title>
        <authorList>
            <person name="Li Y."/>
            <person name="Wang J."/>
        </authorList>
    </citation>
    <scope>NUCLEOTIDE SEQUENCE [LARGE SCALE GENOMIC DNA]</scope>
    <source>
        <strain evidence="1 2">DSM 14734</strain>
    </source>
</reference>
<dbReference type="Proteomes" id="UP000440224">
    <property type="component" value="Unassembled WGS sequence"/>
</dbReference>
<evidence type="ECO:0000313" key="1">
    <source>
        <dbReference type="EMBL" id="MRG96735.1"/>
    </source>
</evidence>
<proteinExistence type="predicted"/>
<organism evidence="1 2">
    <name type="scientific">Polyangium spumosum</name>
    <dbReference type="NCBI Taxonomy" id="889282"/>
    <lineage>
        <taxon>Bacteria</taxon>
        <taxon>Pseudomonadati</taxon>
        <taxon>Myxococcota</taxon>
        <taxon>Polyangia</taxon>
        <taxon>Polyangiales</taxon>
        <taxon>Polyangiaceae</taxon>
        <taxon>Polyangium</taxon>
    </lineage>
</organism>
<name>A0A6N7Q296_9BACT</name>